<accession>A0A3A3EJD9</accession>
<keyword evidence="1" id="KW-0812">Transmembrane</keyword>
<organism evidence="2 3">
    <name type="scientific">Pseudoalteromonas gelatinilytica</name>
    <dbReference type="NCBI Taxonomy" id="1703256"/>
    <lineage>
        <taxon>Bacteria</taxon>
        <taxon>Pseudomonadati</taxon>
        <taxon>Pseudomonadota</taxon>
        <taxon>Gammaproteobacteria</taxon>
        <taxon>Alteromonadales</taxon>
        <taxon>Pseudoalteromonadaceae</taxon>
        <taxon>Pseudoalteromonas</taxon>
    </lineage>
</organism>
<evidence type="ECO:0008006" key="4">
    <source>
        <dbReference type="Google" id="ProtNLM"/>
    </source>
</evidence>
<gene>
    <name evidence="2" type="ORF">D4741_12010</name>
</gene>
<comment type="caution">
    <text evidence="2">The sequence shown here is derived from an EMBL/GenBank/DDBJ whole genome shotgun (WGS) entry which is preliminary data.</text>
</comment>
<sequence length="146" mass="17295">MKVIDLEKRFELMSWAVLSAINVLLLMGFMSSKSEVSNLLFSFLLCTVSLLLSLLVFNSKRNLTVCRHGVHYRNLFGQCRHMHARQVQFIHHYSFFGLRLVLIMGEKYVCFAPFYSLSDKQQQRLKRYDNDLFDWLKNLQKTNDFC</sequence>
<reference evidence="2 3" key="1">
    <citation type="submission" date="2018-09" db="EMBL/GenBank/DDBJ databases">
        <title>Identification of marine bacteria producing industrial enzymes.</title>
        <authorList>
            <person name="Cheng T.H."/>
            <person name="Saidin J."/>
            <person name="Muhd D.D."/>
            <person name="Isa M.N.M."/>
            <person name="Bakar M.F.A."/>
            <person name="Ismail N."/>
        </authorList>
    </citation>
    <scope>NUCLEOTIDE SEQUENCE [LARGE SCALE GENOMIC DNA]</scope>
    <source>
        <strain evidence="2 3">MNAD 1.6</strain>
    </source>
</reference>
<keyword evidence="1" id="KW-1133">Transmembrane helix</keyword>
<evidence type="ECO:0000313" key="2">
    <source>
        <dbReference type="EMBL" id="RJF35687.1"/>
    </source>
</evidence>
<dbReference type="EMBL" id="QYSE01000002">
    <property type="protein sequence ID" value="RJF35687.1"/>
    <property type="molecule type" value="Genomic_DNA"/>
</dbReference>
<dbReference type="Proteomes" id="UP000265938">
    <property type="component" value="Unassembled WGS sequence"/>
</dbReference>
<evidence type="ECO:0000313" key="3">
    <source>
        <dbReference type="Proteomes" id="UP000265938"/>
    </source>
</evidence>
<name>A0A3A3EJD9_9GAMM</name>
<proteinExistence type="predicted"/>
<feature type="transmembrane region" description="Helical" evidence="1">
    <location>
        <begin position="36"/>
        <end position="57"/>
    </location>
</feature>
<feature type="transmembrane region" description="Helical" evidence="1">
    <location>
        <begin position="12"/>
        <end position="30"/>
    </location>
</feature>
<evidence type="ECO:0000256" key="1">
    <source>
        <dbReference type="SAM" id="Phobius"/>
    </source>
</evidence>
<protein>
    <recommendedName>
        <fullName evidence="4">YcxB family protein</fullName>
    </recommendedName>
</protein>
<dbReference type="RefSeq" id="WP_119853136.1">
    <property type="nucleotide sequence ID" value="NZ_QYSE01000002.1"/>
</dbReference>
<dbReference type="AlphaFoldDB" id="A0A3A3EJD9"/>
<keyword evidence="1" id="KW-0472">Membrane</keyword>